<dbReference type="GO" id="GO:0030288">
    <property type="term" value="C:outer membrane-bounded periplasmic space"/>
    <property type="evidence" value="ECO:0007669"/>
    <property type="project" value="InterPro"/>
</dbReference>
<dbReference type="Gene3D" id="3.40.190.170">
    <property type="entry name" value="Bacterial extracellular solute-binding protein, family 7"/>
    <property type="match status" value="1"/>
</dbReference>
<gene>
    <name evidence="5" type="ORF">SAE02_75690</name>
</gene>
<proteinExistence type="inferred from homology"/>
<evidence type="ECO:0000313" key="5">
    <source>
        <dbReference type="EMBL" id="GEO43421.1"/>
    </source>
</evidence>
<dbReference type="InterPro" id="IPR038404">
    <property type="entry name" value="TRAP_DctP_sf"/>
</dbReference>
<evidence type="ECO:0000256" key="4">
    <source>
        <dbReference type="ARBA" id="ARBA00022729"/>
    </source>
</evidence>
<keyword evidence="3" id="KW-0813">Transport</keyword>
<dbReference type="Proteomes" id="UP000321523">
    <property type="component" value="Unassembled WGS sequence"/>
</dbReference>
<dbReference type="AlphaFoldDB" id="A0A512E3V4"/>
<dbReference type="GO" id="GO:0055085">
    <property type="term" value="P:transmembrane transport"/>
    <property type="evidence" value="ECO:0007669"/>
    <property type="project" value="InterPro"/>
</dbReference>
<dbReference type="NCBIfam" id="NF037995">
    <property type="entry name" value="TRAP_S1"/>
    <property type="match status" value="1"/>
</dbReference>
<name>A0A512E3V4_9PROT</name>
<dbReference type="PANTHER" id="PTHR33376">
    <property type="match status" value="1"/>
</dbReference>
<keyword evidence="4" id="KW-0732">Signal</keyword>
<comment type="subcellular location">
    <subcellularLocation>
        <location evidence="1">Cell envelope</location>
    </subcellularLocation>
</comment>
<evidence type="ECO:0000256" key="2">
    <source>
        <dbReference type="ARBA" id="ARBA00009023"/>
    </source>
</evidence>
<dbReference type="InterPro" id="IPR004682">
    <property type="entry name" value="TRAP_DctP"/>
</dbReference>
<dbReference type="Pfam" id="PF03480">
    <property type="entry name" value="DctP"/>
    <property type="match status" value="1"/>
</dbReference>
<organism evidence="5 6">
    <name type="scientific">Skermanella aerolata</name>
    <dbReference type="NCBI Taxonomy" id="393310"/>
    <lineage>
        <taxon>Bacteria</taxon>
        <taxon>Pseudomonadati</taxon>
        <taxon>Pseudomonadota</taxon>
        <taxon>Alphaproteobacteria</taxon>
        <taxon>Rhodospirillales</taxon>
        <taxon>Azospirillaceae</taxon>
        <taxon>Skermanella</taxon>
    </lineage>
</organism>
<accession>A0A512E3V4</accession>
<protein>
    <submittedName>
        <fullName evidence="5">ABC transporter substrate-binding protein</fullName>
    </submittedName>
</protein>
<comment type="caution">
    <text evidence="5">The sequence shown here is derived from an EMBL/GenBank/DDBJ whole genome shotgun (WGS) entry which is preliminary data.</text>
</comment>
<evidence type="ECO:0000256" key="3">
    <source>
        <dbReference type="ARBA" id="ARBA00022448"/>
    </source>
</evidence>
<comment type="similarity">
    <text evidence="2">Belongs to the bacterial solute-binding protein 7 family.</text>
</comment>
<dbReference type="EMBL" id="BJYZ01000083">
    <property type="protein sequence ID" value="GEO43421.1"/>
    <property type="molecule type" value="Genomic_DNA"/>
</dbReference>
<reference evidence="5 6" key="1">
    <citation type="submission" date="2019-07" db="EMBL/GenBank/DDBJ databases">
        <title>Whole genome shotgun sequence of Skermanella aerolata NBRC 106429.</title>
        <authorList>
            <person name="Hosoyama A."/>
            <person name="Uohara A."/>
            <person name="Ohji S."/>
            <person name="Ichikawa N."/>
        </authorList>
    </citation>
    <scope>NUCLEOTIDE SEQUENCE [LARGE SCALE GENOMIC DNA]</scope>
    <source>
        <strain evidence="5 6">NBRC 106429</strain>
    </source>
</reference>
<keyword evidence="6" id="KW-1185">Reference proteome</keyword>
<dbReference type="NCBIfam" id="TIGR00787">
    <property type="entry name" value="dctP"/>
    <property type="match status" value="1"/>
</dbReference>
<sequence length="271" mass="29981">MVFPDGVLFGNDQNAAINQLGSGALDGLILASSVYASFEPRMNAVSLPYLFSDYDQLTGYLRGTPGRELLGSLDRFNVVGLGMMLRTFRNTTTRDRAITKVEDFQGLKLRVPNNQLFVRLFKTLNANPTPMAFSEVYTALQLGAIDGQENPVEVPLNNRFYEVQKHLNLTRHVADSYLLGLSRTAWRRIPENQQENVRAAAAKMAEEHDAKEVQQETAIIASLKEKGMTVNELGSGESVKLQQIAAGLYPDFSGMIGKEFIAKSLAFVDKS</sequence>
<evidence type="ECO:0000256" key="1">
    <source>
        <dbReference type="ARBA" id="ARBA00004196"/>
    </source>
</evidence>
<dbReference type="PANTHER" id="PTHR33376:SF4">
    <property type="entry name" value="SIALIC ACID-BINDING PERIPLASMIC PROTEIN SIAP"/>
    <property type="match status" value="1"/>
</dbReference>
<evidence type="ECO:0000313" key="6">
    <source>
        <dbReference type="Proteomes" id="UP000321523"/>
    </source>
</evidence>
<dbReference type="InterPro" id="IPR018389">
    <property type="entry name" value="DctP_fam"/>
</dbReference>